<evidence type="ECO:0000313" key="13">
    <source>
        <dbReference type="Proteomes" id="UP000289886"/>
    </source>
</evidence>
<dbReference type="Gene3D" id="3.40.50.1580">
    <property type="entry name" value="Nucleoside phosphorylase domain"/>
    <property type="match status" value="1"/>
</dbReference>
<dbReference type="Pfam" id="PF00271">
    <property type="entry name" value="Helicase_C"/>
    <property type="match status" value="1"/>
</dbReference>
<evidence type="ECO:0000259" key="10">
    <source>
        <dbReference type="PROSITE" id="PS51192"/>
    </source>
</evidence>
<dbReference type="InterPro" id="IPR010044">
    <property type="entry name" value="MTAP"/>
</dbReference>
<dbReference type="CDD" id="cd09010">
    <property type="entry name" value="MTAP_SsMTAPII_like_MTIP"/>
    <property type="match status" value="1"/>
</dbReference>
<dbReference type="PROSITE" id="PS51194">
    <property type="entry name" value="HELICASE_CTER"/>
    <property type="match status" value="1"/>
</dbReference>
<keyword evidence="2 9" id="KW-0328">Glycosyltransferase</keyword>
<keyword evidence="7 9" id="KW-0539">Nucleus</keyword>
<comment type="function">
    <text evidence="8 9">Catalyzes the reversible phosphorylation of S-methyl-5'-thioadenosine (MTA) to adenine and 5-methylthioribose-1-phosphate. Involved in the breakdown of MTA, a major by-product of polyamine biosynthesis. Responsible for the first step in the methionine salvage pathway after MTA has been generated from S-adenosylmethionine. Has broad substrate specificity with 6-aminopurine nucleosides as preferred substrates.</text>
</comment>
<dbReference type="GO" id="GO:0019509">
    <property type="term" value="P:L-methionine salvage from methylthioadenosine"/>
    <property type="evidence" value="ECO:0007669"/>
    <property type="project" value="UniProtKB-UniRule"/>
</dbReference>
<dbReference type="SUPFAM" id="SSF53167">
    <property type="entry name" value="Purine and uridine phosphorylases"/>
    <property type="match status" value="1"/>
</dbReference>
<dbReference type="GO" id="GO:0003725">
    <property type="term" value="F:double-stranded RNA binding"/>
    <property type="evidence" value="ECO:0007669"/>
    <property type="project" value="TreeGrafter"/>
</dbReference>
<keyword evidence="12" id="KW-0347">Helicase</keyword>
<feature type="binding site" evidence="9">
    <location>
        <position position="868"/>
    </location>
    <ligand>
        <name>phosphate</name>
        <dbReference type="ChEBI" id="CHEBI:43474"/>
    </ligand>
</feature>
<name>A0A662YIV6_ACIRT</name>
<dbReference type="GO" id="GO:0005524">
    <property type="term" value="F:ATP binding"/>
    <property type="evidence" value="ECO:0007669"/>
    <property type="project" value="UniProtKB-KW"/>
</dbReference>
<organism evidence="12 13">
    <name type="scientific">Acipenser ruthenus</name>
    <name type="common">Sterlet sturgeon</name>
    <dbReference type="NCBI Taxonomy" id="7906"/>
    <lineage>
        <taxon>Eukaryota</taxon>
        <taxon>Metazoa</taxon>
        <taxon>Chordata</taxon>
        <taxon>Craniata</taxon>
        <taxon>Vertebrata</taxon>
        <taxon>Euteleostomi</taxon>
        <taxon>Actinopterygii</taxon>
        <taxon>Chondrostei</taxon>
        <taxon>Acipenseriformes</taxon>
        <taxon>Acipenseridae</taxon>
        <taxon>Acipenser</taxon>
    </lineage>
</organism>
<dbReference type="InterPro" id="IPR018099">
    <property type="entry name" value="Purine_phosphorylase-2_CS"/>
</dbReference>
<feature type="binding site" evidence="9">
    <location>
        <position position="867"/>
    </location>
    <ligand>
        <name>substrate</name>
    </ligand>
</feature>
<dbReference type="InterPro" id="IPR035994">
    <property type="entry name" value="Nucleoside_phosphorylase_sf"/>
</dbReference>
<dbReference type="CDD" id="cd12090">
    <property type="entry name" value="MDA5_ID"/>
    <property type="match status" value="1"/>
</dbReference>
<dbReference type="FunFam" id="3.40.50.1580:FF:000006">
    <property type="entry name" value="Purine nucleoside phosphorylase"/>
    <property type="match status" value="1"/>
</dbReference>
<dbReference type="GO" id="GO:0017061">
    <property type="term" value="F:S-methyl-5-thioadenosine phosphorylase activity"/>
    <property type="evidence" value="ECO:0007669"/>
    <property type="project" value="UniProtKB-UniRule"/>
</dbReference>
<dbReference type="SMART" id="SM00490">
    <property type="entry name" value="HELICc"/>
    <property type="match status" value="1"/>
</dbReference>
<dbReference type="AlphaFoldDB" id="A0A662YIV6"/>
<dbReference type="EC" id="2.4.2.28" evidence="9"/>
<dbReference type="Gene3D" id="1.20.1320.30">
    <property type="match status" value="1"/>
</dbReference>
<dbReference type="PANTHER" id="PTHR14074:SF16">
    <property type="entry name" value="ANTIVIRAL INNATE IMMUNE RESPONSE RECEPTOR RIG-I"/>
    <property type="match status" value="1"/>
</dbReference>
<keyword evidence="3 9" id="KW-0808">Transferase</keyword>
<comment type="catalytic activity">
    <reaction evidence="9">
        <text>S-methyl-5'-thioadenosine + phosphate = 5-(methylsulfanyl)-alpha-D-ribose 1-phosphate + adenine</text>
        <dbReference type="Rhea" id="RHEA:11852"/>
        <dbReference type="ChEBI" id="CHEBI:16708"/>
        <dbReference type="ChEBI" id="CHEBI:17509"/>
        <dbReference type="ChEBI" id="CHEBI:43474"/>
        <dbReference type="ChEBI" id="CHEBI:58533"/>
        <dbReference type="EC" id="2.4.2.28"/>
    </reaction>
</comment>
<evidence type="ECO:0000256" key="8">
    <source>
        <dbReference type="ARBA" id="ARBA00057208"/>
    </source>
</evidence>
<protein>
    <recommendedName>
        <fullName evidence="9">S-methyl-5'-thioadenosine phosphorylase</fullName>
        <ecNumber evidence="9">2.4.2.28</ecNumber>
    </recommendedName>
    <alternativeName>
        <fullName evidence="9">5'-methylthioadenosine phosphorylase</fullName>
        <shortName evidence="9">MTA phosphorylase</shortName>
        <shortName evidence="9">MTAP</shortName>
        <shortName evidence="9">MTAPase</shortName>
    </alternativeName>
</protein>
<dbReference type="Proteomes" id="UP000289886">
    <property type="component" value="Unassembled WGS sequence"/>
</dbReference>
<dbReference type="UniPathway" id="UPA00904">
    <property type="reaction ID" value="UER00873"/>
</dbReference>
<dbReference type="Pfam" id="PF00270">
    <property type="entry name" value="DEAD"/>
    <property type="match status" value="1"/>
</dbReference>
<accession>A0A662YIV6</accession>
<dbReference type="NCBIfam" id="TIGR01694">
    <property type="entry name" value="MTAP"/>
    <property type="match status" value="1"/>
</dbReference>
<keyword evidence="1 9" id="KW-0963">Cytoplasm</keyword>
<keyword evidence="12" id="KW-0378">Hydrolase</keyword>
<feature type="domain" description="Helicase C-terminal" evidence="11">
    <location>
        <begin position="465"/>
        <end position="631"/>
    </location>
</feature>
<evidence type="ECO:0000259" key="11">
    <source>
        <dbReference type="PROSITE" id="PS51194"/>
    </source>
</evidence>
<dbReference type="InterPro" id="IPR051363">
    <property type="entry name" value="RLR_Helicase"/>
</dbReference>
<dbReference type="PANTHER" id="PTHR14074">
    <property type="entry name" value="HELICASE WITH DEATH DOMAIN-RELATED"/>
    <property type="match status" value="1"/>
</dbReference>
<dbReference type="InterPro" id="IPR000845">
    <property type="entry name" value="Nucleoside_phosphorylase_d"/>
</dbReference>
<comment type="similarity">
    <text evidence="9">Belongs to the PNP/MTAP phosphorylase family. MTAP subfamily.</text>
</comment>
<dbReference type="FunFam" id="3.40.50.300:FF:001233">
    <property type="entry name" value="Probable ATP-dependent RNA helicase DDX58"/>
    <property type="match status" value="1"/>
</dbReference>
<dbReference type="InterPro" id="IPR041204">
    <property type="entry name" value="RIG-I-like_C"/>
</dbReference>
<dbReference type="InterPro" id="IPR014001">
    <property type="entry name" value="Helicase_ATP-bd"/>
</dbReference>
<evidence type="ECO:0000313" key="12">
    <source>
        <dbReference type="EMBL" id="RXM96694.1"/>
    </source>
</evidence>
<dbReference type="InterPro" id="IPR001650">
    <property type="entry name" value="Helicase_C-like"/>
</dbReference>
<dbReference type="Pfam" id="PF01048">
    <property type="entry name" value="PNP_UDP_1"/>
    <property type="match status" value="1"/>
</dbReference>
<dbReference type="PROSITE" id="PS01240">
    <property type="entry name" value="PNP_MTAP_2"/>
    <property type="match status" value="1"/>
</dbReference>
<evidence type="ECO:0000256" key="3">
    <source>
        <dbReference type="ARBA" id="ARBA00022679"/>
    </source>
</evidence>
<dbReference type="Gene3D" id="3.40.50.300">
    <property type="entry name" value="P-loop containing nucleotide triphosphate hydrolases"/>
    <property type="match status" value="2"/>
</dbReference>
<dbReference type="GO" id="GO:0005737">
    <property type="term" value="C:cytoplasm"/>
    <property type="evidence" value="ECO:0007669"/>
    <property type="project" value="UniProtKB-SubCell"/>
</dbReference>
<keyword evidence="4 9" id="KW-0660">Purine salvage</keyword>
<proteinExistence type="inferred from homology"/>
<dbReference type="GO" id="GO:0140374">
    <property type="term" value="P:antiviral innate immune response"/>
    <property type="evidence" value="ECO:0007669"/>
    <property type="project" value="TreeGrafter"/>
</dbReference>
<dbReference type="EMBL" id="SCEB01001488">
    <property type="protein sequence ID" value="RXM96694.1"/>
    <property type="molecule type" value="Genomic_DNA"/>
</dbReference>
<dbReference type="PROSITE" id="PS51192">
    <property type="entry name" value="HELICASE_ATP_BIND_1"/>
    <property type="match status" value="1"/>
</dbReference>
<dbReference type="SUPFAM" id="SSF52540">
    <property type="entry name" value="P-loop containing nucleoside triphosphate hydrolases"/>
    <property type="match status" value="1"/>
</dbReference>
<evidence type="ECO:0000256" key="5">
    <source>
        <dbReference type="ARBA" id="ARBA00022741"/>
    </source>
</evidence>
<evidence type="ECO:0000256" key="7">
    <source>
        <dbReference type="ARBA" id="ARBA00023242"/>
    </source>
</evidence>
<dbReference type="GO" id="GO:0006166">
    <property type="term" value="P:purine ribonucleoside salvage"/>
    <property type="evidence" value="ECO:0007669"/>
    <property type="project" value="UniProtKB-KW"/>
</dbReference>
<keyword evidence="13" id="KW-1185">Reference proteome</keyword>
<evidence type="ECO:0000256" key="1">
    <source>
        <dbReference type="ARBA" id="ARBA00022490"/>
    </source>
</evidence>
<feature type="binding site" evidence="9">
    <location>
        <begin position="764"/>
        <end position="765"/>
    </location>
    <ligand>
        <name>phosphate</name>
        <dbReference type="ChEBI" id="CHEBI:43474"/>
    </ligand>
</feature>
<dbReference type="GO" id="GO:0008270">
    <property type="term" value="F:zinc ion binding"/>
    <property type="evidence" value="ECO:0007669"/>
    <property type="project" value="TreeGrafter"/>
</dbReference>
<comment type="caution">
    <text evidence="12">The sequence shown here is derived from an EMBL/GenBank/DDBJ whole genome shotgun (WGS) entry which is preliminary data.</text>
</comment>
<dbReference type="InterPro" id="IPR011545">
    <property type="entry name" value="DEAD/DEAH_box_helicase_dom"/>
</dbReference>
<comment type="subunit">
    <text evidence="9">Homotrimer.</text>
</comment>
<dbReference type="GO" id="GO:0003727">
    <property type="term" value="F:single-stranded RNA binding"/>
    <property type="evidence" value="ECO:0007669"/>
    <property type="project" value="TreeGrafter"/>
</dbReference>
<evidence type="ECO:0000256" key="6">
    <source>
        <dbReference type="ARBA" id="ARBA00022840"/>
    </source>
</evidence>
<feature type="binding site" evidence="9">
    <location>
        <position position="689"/>
    </location>
    <ligand>
        <name>phosphate</name>
        <dbReference type="ChEBI" id="CHEBI:43474"/>
    </ligand>
</feature>
<dbReference type="GO" id="GO:0004386">
    <property type="term" value="F:helicase activity"/>
    <property type="evidence" value="ECO:0007669"/>
    <property type="project" value="UniProtKB-KW"/>
</dbReference>
<evidence type="ECO:0000256" key="2">
    <source>
        <dbReference type="ARBA" id="ARBA00022676"/>
    </source>
</evidence>
<gene>
    <name evidence="9" type="primary">MTAP</name>
    <name evidence="12" type="ORF">EOD39_15369</name>
</gene>
<comment type="pathway">
    <text evidence="9">Amino-acid biosynthesis; L-methionine biosynthesis via salvage pathway; S-methyl-5-thio-alpha-D-ribose 1-phosphate from S-methyl-5'-thioadenosine (phosphorylase route): step 1/1.</text>
</comment>
<dbReference type="InterPro" id="IPR027417">
    <property type="entry name" value="P-loop_NTPase"/>
</dbReference>
<keyword evidence="6" id="KW-0067">ATP-binding</keyword>
<feature type="binding site" evidence="9">
    <location>
        <begin position="891"/>
        <end position="893"/>
    </location>
    <ligand>
        <name>substrate</name>
    </ligand>
</feature>
<dbReference type="GO" id="GO:0005634">
    <property type="term" value="C:nucleus"/>
    <property type="evidence" value="ECO:0007669"/>
    <property type="project" value="UniProtKB-SubCell"/>
</dbReference>
<dbReference type="Pfam" id="PF18119">
    <property type="entry name" value="RIG-I_C"/>
    <property type="match status" value="1"/>
</dbReference>
<evidence type="ECO:0000256" key="4">
    <source>
        <dbReference type="ARBA" id="ARBA00022726"/>
    </source>
</evidence>
<reference evidence="12 13" key="1">
    <citation type="submission" date="2019-01" db="EMBL/GenBank/DDBJ databases">
        <title>Draft Genome and Complete Hox-Cluster Characterization of the Sterlet Sturgeon (Acipenser ruthenus).</title>
        <authorList>
            <person name="Wei Q."/>
        </authorList>
    </citation>
    <scope>NUCLEOTIDE SEQUENCE [LARGE SCALE GENOMIC DNA]</scope>
    <source>
        <strain evidence="12">WHYD16114868_AA</strain>
        <tissue evidence="12">Blood</tissue>
    </source>
</reference>
<dbReference type="HAMAP" id="MF_01963">
    <property type="entry name" value="MTAP"/>
    <property type="match status" value="1"/>
</dbReference>
<comment type="subcellular location">
    <subcellularLocation>
        <location evidence="9">Cytoplasm</location>
    </subcellularLocation>
    <subcellularLocation>
        <location evidence="9">Nucleus</location>
    </subcellularLocation>
</comment>
<dbReference type="GO" id="GO:0002753">
    <property type="term" value="P:cytoplasmic pattern recognition receptor signaling pathway"/>
    <property type="evidence" value="ECO:0007669"/>
    <property type="project" value="TreeGrafter"/>
</dbReference>
<feature type="binding site" evidence="9">
    <location>
        <begin position="731"/>
        <end position="732"/>
    </location>
    <ligand>
        <name>phosphate</name>
        <dbReference type="ChEBI" id="CHEBI:43474"/>
    </ligand>
</feature>
<sequence>MYELEKANLKRCGAYIVNILRPSYIKGFMTTYLPPGDKKKVKDQEGNGTESSFRIEIREEAEENNLSENHCKASGAHDVEHTAECAGKKLRKYQEELAGPAFRGENTIICAPTGCGKTIVALAICDHHLKNKKEGQKRKIAFMATRVEVYEQQYSLFQQHFADEDVSVTGLCGESAEGVPVGMYIETNDIIVLTPQILVNALKCGTIASLSIFSLLIFDECHNTTGKHPYNVLMTMYLDSKLGNNNELLPQASWSLFLYAIVGLTASVGVGSFKNERDAENNICQLCAFMDVRVISTVIENKEELKSHIHVPEKQFFFVEKRSGDPFTMTIYGIMSKIEELAKEVYNIDSLSNIKNRDYGSQKYEQWIVDVQKKCRTLQLEDKQKESQLCRELFNYTEHLRKYNDALIINEDARTKDALDYLDTFSADVRNAGFDKTEQLLTQIFEDNYQQLHQLSTEESRENPKLKELKYILDEEYRNNEQTRTVLFVRTRALAEALKNWVEENPSLAHLKPGVLIGRGKRSQQTGMTLPSKKGLLESFKKNDQSKILIATSVADEGIDIPQCNLVLLYEYVGNVVKMIQVRGRGRAQGSKCILVSSKKEQIEKEKLNMLREKIVDQAIINLQLPGNTMLTKIEVLQREDKNVRDYNRLTLQRVRTDDCFRLLCSKCKSPACFTDSIRVLQIGIIGGSGLNDPDILEGRSERYVETPYGKPSDALIVGKIKNVDCVLLARHGRQHTIMPTNVNHRANIWALKEEGCTHLVVTTACGSLREDIQPGDFVIIDQFIDRTTKRHQTFYDGSSTSPAGVCHIPMAEPFCNKTREVLIEVARNLGMKCHPKGTMLTIEGPRFSSRAESLMFRQWGADVLNMTTVPEVVLAREAGLCYASIAMATDYDCWKEHEETVCVDNVLKTMKENANKAASILLTAIPYISKMDWTETVKNMKTVVQCSVMLPKH</sequence>
<evidence type="ECO:0000256" key="9">
    <source>
        <dbReference type="HAMAP-Rule" id="MF_03155"/>
    </source>
</evidence>
<dbReference type="SMART" id="SM00487">
    <property type="entry name" value="DEXDc"/>
    <property type="match status" value="1"/>
</dbReference>
<feature type="site" description="Important for substrate specificity" evidence="9">
    <location>
        <position position="849"/>
    </location>
</feature>
<keyword evidence="5" id="KW-0547">Nucleotide-binding</keyword>
<feature type="domain" description="Helicase ATP-binding" evidence="10">
    <location>
        <begin position="98"/>
        <end position="286"/>
    </location>
</feature>
<feature type="site" description="Important for substrate specificity" evidence="9">
    <location>
        <position position="904"/>
    </location>
</feature>